<dbReference type="GO" id="GO:0008703">
    <property type="term" value="F:5-amino-6-(5-phosphoribosylamino)uracil reductase activity"/>
    <property type="evidence" value="ECO:0007669"/>
    <property type="project" value="InterPro"/>
</dbReference>
<organism evidence="2 3">
    <name type="scientific">Stackebrandtia nassauensis (strain DSM 44728 / CIP 108903 / NRRL B-16338 / NBRC 102104 / LLR-40K-21)</name>
    <dbReference type="NCBI Taxonomy" id="446470"/>
    <lineage>
        <taxon>Bacteria</taxon>
        <taxon>Bacillati</taxon>
        <taxon>Actinomycetota</taxon>
        <taxon>Actinomycetes</taxon>
        <taxon>Glycomycetales</taxon>
        <taxon>Glycomycetaceae</taxon>
        <taxon>Stackebrandtia</taxon>
    </lineage>
</organism>
<dbReference type="GO" id="GO:0009231">
    <property type="term" value="P:riboflavin biosynthetic process"/>
    <property type="evidence" value="ECO:0007669"/>
    <property type="project" value="InterPro"/>
</dbReference>
<dbReference type="Gene3D" id="3.40.430.10">
    <property type="entry name" value="Dihydrofolate Reductase, subunit A"/>
    <property type="match status" value="1"/>
</dbReference>
<dbReference type="PANTHER" id="PTHR38011">
    <property type="entry name" value="DIHYDROFOLATE REDUCTASE FAMILY PROTEIN (AFU_ORTHOLOGUE AFUA_8G06820)"/>
    <property type="match status" value="1"/>
</dbReference>
<proteinExistence type="predicted"/>
<dbReference type="InterPro" id="IPR002734">
    <property type="entry name" value="RibDG_C"/>
</dbReference>
<dbReference type="OrthoDB" id="2313602at2"/>
<protein>
    <submittedName>
        <fullName evidence="2">Bifunctional deaminase-reductase domain protein</fullName>
    </submittedName>
</protein>
<dbReference type="Proteomes" id="UP000000844">
    <property type="component" value="Chromosome"/>
</dbReference>
<feature type="domain" description="Bacterial bifunctional deaminase-reductase C-terminal" evidence="1">
    <location>
        <begin position="3"/>
        <end position="181"/>
    </location>
</feature>
<sequence length="197" mass="21041">MNTVIFDISMSLDGYISAANRTADEPNGEGSHVLHDWVFADGDPANEALVASGWDNIGAVIAGRATYDLSVPYWQADGPSGPARRPVIVVTHNAPRHSPEDGVYEFVTDGIEAALARATAVAGNGDVTVMGGAALGRQFIEAGLLDEISLHVAPVLFGDGTRLFETMKIDHTRLQVRDVINTPAATHLRYRVLKAHV</sequence>
<dbReference type="KEGG" id="sna:Snas_3571"/>
<dbReference type="PANTHER" id="PTHR38011:SF12">
    <property type="entry name" value="BIFUNCTIONAL DEAMINASE-REDUCTASE DOMAIN PROTEIN"/>
    <property type="match status" value="1"/>
</dbReference>
<dbReference type="STRING" id="446470.Snas_3571"/>
<dbReference type="RefSeq" id="WP_013018804.1">
    <property type="nucleotide sequence ID" value="NC_013947.1"/>
</dbReference>
<keyword evidence="3" id="KW-1185">Reference proteome</keyword>
<evidence type="ECO:0000313" key="3">
    <source>
        <dbReference type="Proteomes" id="UP000000844"/>
    </source>
</evidence>
<dbReference type="Pfam" id="PF01872">
    <property type="entry name" value="RibD_C"/>
    <property type="match status" value="1"/>
</dbReference>
<reference evidence="2 3" key="1">
    <citation type="journal article" date="2009" name="Stand. Genomic Sci.">
        <title>Complete genome sequence of Stackebrandtia nassauensis type strain (LLR-40K-21).</title>
        <authorList>
            <person name="Munk C."/>
            <person name="Lapidus A."/>
            <person name="Copeland A."/>
            <person name="Jando M."/>
            <person name="Mayilraj S."/>
            <person name="Glavina Del Rio T."/>
            <person name="Nolan M."/>
            <person name="Chen F."/>
            <person name="Lucas S."/>
            <person name="Tice H."/>
            <person name="Cheng J.F."/>
            <person name="Han C."/>
            <person name="Detter J.C."/>
            <person name="Bruce D."/>
            <person name="Goodwin L."/>
            <person name="Chain P."/>
            <person name="Pitluck S."/>
            <person name="Goker M."/>
            <person name="Ovchinikova G."/>
            <person name="Pati A."/>
            <person name="Ivanova N."/>
            <person name="Mavromatis K."/>
            <person name="Chen A."/>
            <person name="Palaniappan K."/>
            <person name="Land M."/>
            <person name="Hauser L."/>
            <person name="Chang Y.J."/>
            <person name="Jeffries C.D."/>
            <person name="Bristow J."/>
            <person name="Eisen J.A."/>
            <person name="Markowitz V."/>
            <person name="Hugenholtz P."/>
            <person name="Kyrpides N.C."/>
            <person name="Klenk H.P."/>
        </authorList>
    </citation>
    <scope>NUCLEOTIDE SEQUENCE [LARGE SCALE GENOMIC DNA]</scope>
    <source>
        <strain evidence="3">DSM 44728 / CIP 108903 / NRRL B-16338 / NBRC 102104 / LLR-40K-21</strain>
    </source>
</reference>
<dbReference type="EMBL" id="CP001778">
    <property type="protein sequence ID" value="ADD43233.1"/>
    <property type="molecule type" value="Genomic_DNA"/>
</dbReference>
<dbReference type="HOGENOM" id="CLU_043966_3_1_11"/>
<gene>
    <name evidence="2" type="ordered locus">Snas_3571</name>
</gene>
<dbReference type="InterPro" id="IPR024072">
    <property type="entry name" value="DHFR-like_dom_sf"/>
</dbReference>
<dbReference type="eggNOG" id="COG0262">
    <property type="taxonomic scope" value="Bacteria"/>
</dbReference>
<accession>D3PWL1</accession>
<evidence type="ECO:0000259" key="1">
    <source>
        <dbReference type="Pfam" id="PF01872"/>
    </source>
</evidence>
<evidence type="ECO:0000313" key="2">
    <source>
        <dbReference type="EMBL" id="ADD43233.1"/>
    </source>
</evidence>
<dbReference type="SUPFAM" id="SSF53597">
    <property type="entry name" value="Dihydrofolate reductase-like"/>
    <property type="match status" value="1"/>
</dbReference>
<name>D3PWL1_STANL</name>
<dbReference type="InterPro" id="IPR050765">
    <property type="entry name" value="Riboflavin_Biosynth_HTPR"/>
</dbReference>
<dbReference type="AlphaFoldDB" id="D3PWL1"/>